<accession>A0A1X7SWB8</accession>
<evidence type="ECO:0000313" key="2">
    <source>
        <dbReference type="EnsemblMetazoa" id="Aqu2.1.06446_001"/>
    </source>
</evidence>
<dbReference type="EnsemblMetazoa" id="Aqu2.1.06446_001">
    <property type="protein sequence ID" value="Aqu2.1.06446_001"/>
    <property type="gene ID" value="Aqu2.1.06446"/>
</dbReference>
<feature type="domain" description="EXOG C-terminal" evidence="1">
    <location>
        <begin position="25"/>
        <end position="70"/>
    </location>
</feature>
<dbReference type="InterPro" id="IPR041003">
    <property type="entry name" value="Exog_C"/>
</dbReference>
<dbReference type="Pfam" id="PF18026">
    <property type="entry name" value="Exog_C"/>
    <property type="match status" value="1"/>
</dbReference>
<proteinExistence type="predicted"/>
<dbReference type="AlphaFoldDB" id="A0A1X7SWB8"/>
<name>A0A1X7SWB8_AMPQE</name>
<evidence type="ECO:0000259" key="1">
    <source>
        <dbReference type="Pfam" id="PF18026"/>
    </source>
</evidence>
<dbReference type="InParanoid" id="A0A1X7SWB8"/>
<dbReference type="Gene3D" id="6.10.250.1250">
    <property type="match status" value="1"/>
</dbReference>
<reference evidence="2" key="1">
    <citation type="submission" date="2017-05" db="UniProtKB">
        <authorList>
            <consortium name="EnsemblMetazoa"/>
        </authorList>
    </citation>
    <scope>IDENTIFICATION</scope>
</reference>
<protein>
    <recommendedName>
        <fullName evidence="1">EXOG C-terminal domain-containing protein</fullName>
    </recommendedName>
</protein>
<sequence>FLQNLQRNKALDLCDKDGCKTISLNELTLYRYAQKLEQAPSKESLEKLWAEMESKAIKPDKHITAIYKKKMNEF</sequence>
<dbReference type="OrthoDB" id="5418055at2759"/>
<organism evidence="2">
    <name type="scientific">Amphimedon queenslandica</name>
    <name type="common">Sponge</name>
    <dbReference type="NCBI Taxonomy" id="400682"/>
    <lineage>
        <taxon>Eukaryota</taxon>
        <taxon>Metazoa</taxon>
        <taxon>Porifera</taxon>
        <taxon>Demospongiae</taxon>
        <taxon>Heteroscleromorpha</taxon>
        <taxon>Haplosclerida</taxon>
        <taxon>Niphatidae</taxon>
        <taxon>Amphimedon</taxon>
    </lineage>
</organism>